<protein>
    <submittedName>
        <fullName evidence="1">Uncharacterized protein</fullName>
    </submittedName>
</protein>
<reference evidence="1 2" key="1">
    <citation type="journal article" date="2018" name="PLoS ONE">
        <title>The draft genome of Kipferlia bialata reveals reductive genome evolution in fornicate parasites.</title>
        <authorList>
            <person name="Tanifuji G."/>
            <person name="Takabayashi S."/>
            <person name="Kume K."/>
            <person name="Takagi M."/>
            <person name="Nakayama T."/>
            <person name="Kamikawa R."/>
            <person name="Inagaki Y."/>
            <person name="Hashimoto T."/>
        </authorList>
    </citation>
    <scope>NUCLEOTIDE SEQUENCE [LARGE SCALE GENOMIC DNA]</scope>
    <source>
        <strain evidence="1">NY0173</strain>
    </source>
</reference>
<keyword evidence="2" id="KW-1185">Reference proteome</keyword>
<dbReference type="EMBL" id="BDIP01000336">
    <property type="protein sequence ID" value="GIQ81219.1"/>
    <property type="molecule type" value="Genomic_DNA"/>
</dbReference>
<gene>
    <name evidence="1" type="ORF">KIPB_002143</name>
</gene>
<proteinExistence type="predicted"/>
<feature type="non-terminal residue" evidence="1">
    <location>
        <position position="1"/>
    </location>
</feature>
<organism evidence="1 2">
    <name type="scientific">Kipferlia bialata</name>
    <dbReference type="NCBI Taxonomy" id="797122"/>
    <lineage>
        <taxon>Eukaryota</taxon>
        <taxon>Metamonada</taxon>
        <taxon>Carpediemonas-like organisms</taxon>
        <taxon>Kipferlia</taxon>
    </lineage>
</organism>
<accession>A0A9K3CQ58</accession>
<evidence type="ECO:0000313" key="2">
    <source>
        <dbReference type="Proteomes" id="UP000265618"/>
    </source>
</evidence>
<evidence type="ECO:0000313" key="1">
    <source>
        <dbReference type="EMBL" id="GIQ81219.1"/>
    </source>
</evidence>
<name>A0A9K3CQ58_9EUKA</name>
<comment type="caution">
    <text evidence="1">The sequence shown here is derived from an EMBL/GenBank/DDBJ whole genome shotgun (WGS) entry which is preliminary data.</text>
</comment>
<sequence>VRDHMAMCEHFVPTMDTDENFSEYISYYNFTPTWPEQALIASTPHPEDTPAEAEQKEQWRQNMQQERFRPPPVVGTTPEGDFILSDARVIKNVKNLKRVTDIKNNPADWESEQARNKHRNVMPVRALLEAARSEGSVGAGNNPGATEIILSAQFGGWVRNWREIKQARRDQQRAHKQQLNHQIFRHVISRWVRQMTAESGR</sequence>
<dbReference type="AlphaFoldDB" id="A0A9K3CQ58"/>
<dbReference type="Proteomes" id="UP000265618">
    <property type="component" value="Unassembled WGS sequence"/>
</dbReference>